<feature type="transmembrane region" description="Helical" evidence="8">
    <location>
        <begin position="258"/>
        <end position="280"/>
    </location>
</feature>
<dbReference type="PANTHER" id="PTHR21716:SF53">
    <property type="entry name" value="PERMEASE PERM-RELATED"/>
    <property type="match status" value="1"/>
</dbReference>
<dbReference type="InterPro" id="IPR002549">
    <property type="entry name" value="AI-2E-like"/>
</dbReference>
<feature type="transmembrane region" description="Helical" evidence="8">
    <location>
        <begin position="326"/>
        <end position="347"/>
    </location>
</feature>
<keyword evidence="5 8" id="KW-0812">Transmembrane</keyword>
<keyword evidence="4" id="KW-1003">Cell membrane</keyword>
<feature type="transmembrane region" description="Helical" evidence="8">
    <location>
        <begin position="65"/>
        <end position="88"/>
    </location>
</feature>
<evidence type="ECO:0000256" key="5">
    <source>
        <dbReference type="ARBA" id="ARBA00022692"/>
    </source>
</evidence>
<comment type="caution">
    <text evidence="9">The sequence shown here is derived from an EMBL/GenBank/DDBJ whole genome shotgun (WGS) entry which is preliminary data.</text>
</comment>
<feature type="transmembrane region" description="Helical" evidence="8">
    <location>
        <begin position="12"/>
        <end position="29"/>
    </location>
</feature>
<evidence type="ECO:0000256" key="1">
    <source>
        <dbReference type="ARBA" id="ARBA00004651"/>
    </source>
</evidence>
<reference evidence="9 10" key="1">
    <citation type="submission" date="2024-03" db="EMBL/GenBank/DDBJ databases">
        <title>Mouse gut bacterial collection (mGBC) of GemPharmatech.</title>
        <authorList>
            <person name="He Y."/>
            <person name="Dong L."/>
            <person name="Wu D."/>
            <person name="Gao X."/>
            <person name="Lin Z."/>
        </authorList>
    </citation>
    <scope>NUCLEOTIDE SEQUENCE [LARGE SCALE GENOMIC DNA]</scope>
    <source>
        <strain evidence="9 10">54-13</strain>
    </source>
</reference>
<dbReference type="RefSeq" id="WP_121697958.1">
    <property type="nucleotide sequence ID" value="NZ_JBCLPP010000013.1"/>
</dbReference>
<keyword evidence="10" id="KW-1185">Reference proteome</keyword>
<accession>A0ABV4CWJ5</accession>
<keyword evidence="3" id="KW-0813">Transport</keyword>
<evidence type="ECO:0000256" key="3">
    <source>
        <dbReference type="ARBA" id="ARBA00022448"/>
    </source>
</evidence>
<evidence type="ECO:0000256" key="4">
    <source>
        <dbReference type="ARBA" id="ARBA00022475"/>
    </source>
</evidence>
<dbReference type="PANTHER" id="PTHR21716">
    <property type="entry name" value="TRANSMEMBRANE PROTEIN"/>
    <property type="match status" value="1"/>
</dbReference>
<evidence type="ECO:0000256" key="2">
    <source>
        <dbReference type="ARBA" id="ARBA00009773"/>
    </source>
</evidence>
<evidence type="ECO:0000256" key="7">
    <source>
        <dbReference type="ARBA" id="ARBA00023136"/>
    </source>
</evidence>
<comment type="subcellular location">
    <subcellularLocation>
        <location evidence="1">Cell membrane</location>
        <topology evidence="1">Multi-pass membrane protein</topology>
    </subcellularLocation>
</comment>
<evidence type="ECO:0000256" key="6">
    <source>
        <dbReference type="ARBA" id="ARBA00022989"/>
    </source>
</evidence>
<keyword evidence="7 8" id="KW-0472">Membrane</keyword>
<evidence type="ECO:0000313" key="9">
    <source>
        <dbReference type="EMBL" id="MEY8245191.1"/>
    </source>
</evidence>
<feature type="transmembrane region" description="Helical" evidence="8">
    <location>
        <begin position="219"/>
        <end position="252"/>
    </location>
</feature>
<dbReference type="Proteomes" id="UP001565200">
    <property type="component" value="Unassembled WGS sequence"/>
</dbReference>
<keyword evidence="6 8" id="KW-1133">Transmembrane helix</keyword>
<comment type="similarity">
    <text evidence="2">Belongs to the autoinducer-2 exporter (AI-2E) (TC 2.A.86) family.</text>
</comment>
<sequence length="379" mass="42787">MSSSRPFTFDRVVRILITVALVVGLVWFVNILKNVLLPFCLACLIAYILDPILEFNCRLLHLKGRVIATFVTLFEVTVISGILCYIFVPSVIDETHQLAQMLRDYSSDTNTSVPLIPERLHDYIRNNVNLDRLIDALEGEHFDTIIDKSTTFISESIDFVLHVLEWFLTFVYVIFVLIDYKRLMKGFRLLVPPKLRPIAYKVGDDIKNSMNRYFRGQALIAFCAAIFYCIGFSIIGLPLAIVLGIVVGILYLIPYFQYITLIPVALICLISSMSGEVAFWPELGKCLLVYVVSQSICDYILTPKIMGKALGLNPAIILLSLSVWGTLLGLIGMIIALPLTTLLLAYYEEYIINRGDEPQSEKQAVENTFNDITNSHPLK</sequence>
<dbReference type="EMBL" id="JBCLPP010000013">
    <property type="protein sequence ID" value="MEY8245191.1"/>
    <property type="molecule type" value="Genomic_DNA"/>
</dbReference>
<gene>
    <name evidence="9" type="ORF">AAK873_06115</name>
</gene>
<evidence type="ECO:0000256" key="8">
    <source>
        <dbReference type="SAM" id="Phobius"/>
    </source>
</evidence>
<proteinExistence type="inferred from homology"/>
<name>A0ABV4CWJ5_9BACT</name>
<protein>
    <submittedName>
        <fullName evidence="9">AI-2E family transporter</fullName>
    </submittedName>
</protein>
<evidence type="ECO:0000313" key="10">
    <source>
        <dbReference type="Proteomes" id="UP001565200"/>
    </source>
</evidence>
<dbReference type="Pfam" id="PF01594">
    <property type="entry name" value="AI-2E_transport"/>
    <property type="match status" value="1"/>
</dbReference>
<feature type="transmembrane region" description="Helical" evidence="8">
    <location>
        <begin position="35"/>
        <end position="53"/>
    </location>
</feature>
<organism evidence="9 10">
    <name type="scientific">Heminiphilus faecis</name>
    <dbReference type="NCBI Taxonomy" id="2601703"/>
    <lineage>
        <taxon>Bacteria</taxon>
        <taxon>Pseudomonadati</taxon>
        <taxon>Bacteroidota</taxon>
        <taxon>Bacteroidia</taxon>
        <taxon>Bacteroidales</taxon>
        <taxon>Muribaculaceae</taxon>
        <taxon>Heminiphilus</taxon>
    </lineage>
</organism>
<feature type="transmembrane region" description="Helical" evidence="8">
    <location>
        <begin position="159"/>
        <end position="178"/>
    </location>
</feature>